<feature type="region of interest" description="Disordered" evidence="1">
    <location>
        <begin position="24"/>
        <end position="50"/>
    </location>
</feature>
<protein>
    <submittedName>
        <fullName evidence="2">Uncharacterized protein</fullName>
    </submittedName>
</protein>
<evidence type="ECO:0000313" key="3">
    <source>
        <dbReference type="Proteomes" id="UP000199766"/>
    </source>
</evidence>
<evidence type="ECO:0000313" key="2">
    <source>
        <dbReference type="EMBL" id="SER52479.1"/>
    </source>
</evidence>
<keyword evidence="3" id="KW-1185">Reference proteome</keyword>
<reference evidence="2 3" key="1">
    <citation type="submission" date="2016-10" db="EMBL/GenBank/DDBJ databases">
        <authorList>
            <person name="de Groot N.N."/>
        </authorList>
    </citation>
    <scope>NUCLEOTIDE SEQUENCE [LARGE SCALE GENOMIC DNA]</scope>
    <source>
        <strain evidence="2 3">ATCC 35958</strain>
    </source>
</reference>
<accession>A0A1H9PXH8</accession>
<evidence type="ECO:0000256" key="1">
    <source>
        <dbReference type="SAM" id="MobiDB-lite"/>
    </source>
</evidence>
<organism evidence="2 3">
    <name type="scientific">Giesbergeria anulus</name>
    <dbReference type="NCBI Taxonomy" id="180197"/>
    <lineage>
        <taxon>Bacteria</taxon>
        <taxon>Pseudomonadati</taxon>
        <taxon>Pseudomonadota</taxon>
        <taxon>Betaproteobacteria</taxon>
        <taxon>Burkholderiales</taxon>
        <taxon>Comamonadaceae</taxon>
        <taxon>Giesbergeria</taxon>
    </lineage>
</organism>
<gene>
    <name evidence="2" type="ORF">SAMN02982919_02544</name>
</gene>
<proteinExistence type="predicted"/>
<sequence>MKIGVLSVAVASLALLTACGEKNTDVPSSVAQKTAAPTPPTPSPEEKEKETLAGCTARTISIEPPSIEALEGLQGQMRCIENFLGDYKNTAHWKKAYADRAKAMEDSMVVINALSGPPAGNGDGDMVNAQRMLMDREKLKKLKSENYYFVKRAIEEITISIHHALFRELRDGGMQMGNPQRKIEQSNRMAKQTGVWEESVSEVREGGQFVVTSWVADKSPMFIIEGYGSTSVVIKIEDRYFDDNGTFSEKCKVYLGMTRKGLSYDCPQYLSGTMGREVLDAMKELIKEDMALKASRAN</sequence>
<dbReference type="EMBL" id="FOGD01000009">
    <property type="protein sequence ID" value="SER52479.1"/>
    <property type="molecule type" value="Genomic_DNA"/>
</dbReference>
<dbReference type="Proteomes" id="UP000199766">
    <property type="component" value="Unassembled WGS sequence"/>
</dbReference>
<dbReference type="PROSITE" id="PS51257">
    <property type="entry name" value="PROKAR_LIPOPROTEIN"/>
    <property type="match status" value="1"/>
</dbReference>
<dbReference type="RefSeq" id="WP_091458225.1">
    <property type="nucleotide sequence ID" value="NZ_FOGD01000009.1"/>
</dbReference>
<name>A0A1H9PXH8_9BURK</name>
<dbReference type="AlphaFoldDB" id="A0A1H9PXH8"/>